<dbReference type="EMBL" id="WBMP01000011">
    <property type="protein sequence ID" value="KAE8545026.1"/>
    <property type="molecule type" value="Genomic_DNA"/>
</dbReference>
<protein>
    <submittedName>
        <fullName evidence="1">Uncharacterized protein</fullName>
    </submittedName>
</protein>
<comment type="caution">
    <text evidence="1">The sequence shown here is derived from an EMBL/GenBank/DDBJ whole genome shotgun (WGS) entry which is preliminary data.</text>
</comment>
<evidence type="ECO:0000313" key="2">
    <source>
        <dbReference type="Proteomes" id="UP000469950"/>
    </source>
</evidence>
<reference evidence="1 2" key="1">
    <citation type="submission" date="2019-10" db="EMBL/GenBank/DDBJ databases">
        <title>Draft genome sequence of Marinobacter hydrocarbonoclasticus NCT7M from the microbiome of the marine copepod.</title>
        <authorList>
            <person name="Nuttall R."/>
            <person name="Sharma G."/>
            <person name="Moisander P."/>
        </authorList>
    </citation>
    <scope>NUCLEOTIDE SEQUENCE [LARGE SCALE GENOMIC DNA]</scope>
    <source>
        <strain evidence="1 2">NCT7M</strain>
    </source>
</reference>
<proteinExistence type="predicted"/>
<dbReference type="RefSeq" id="WP_153741089.1">
    <property type="nucleotide sequence ID" value="NZ_WBMP01000011.1"/>
</dbReference>
<name>A0A833JPC0_MARNT</name>
<evidence type="ECO:0000313" key="1">
    <source>
        <dbReference type="EMBL" id="KAE8545026.1"/>
    </source>
</evidence>
<sequence>MTDTIIKDWFLITFWLGGRVIGKVLYGTVVKDNKGRFSAGAECKSSPVEEEITVPTSESRIFKTLNSTWECVGLGTEYDAPHTAIPLFNAGVRPPYDSELEAISGLEAKGYIVGGIE</sequence>
<organism evidence="1 2">
    <name type="scientific">Marinobacter nauticus</name>
    <name type="common">Marinobacter hydrocarbonoclasticus</name>
    <name type="synonym">Marinobacter aquaeolei</name>
    <dbReference type="NCBI Taxonomy" id="2743"/>
    <lineage>
        <taxon>Bacteria</taxon>
        <taxon>Pseudomonadati</taxon>
        <taxon>Pseudomonadota</taxon>
        <taxon>Gammaproteobacteria</taxon>
        <taxon>Pseudomonadales</taxon>
        <taxon>Marinobacteraceae</taxon>
        <taxon>Marinobacter</taxon>
    </lineage>
</organism>
<dbReference type="Proteomes" id="UP000469950">
    <property type="component" value="Unassembled WGS sequence"/>
</dbReference>
<accession>A0A833JPC0</accession>
<dbReference type="AlphaFoldDB" id="A0A833JPC0"/>
<gene>
    <name evidence="1" type="ORF">F6453_2633</name>
</gene>